<evidence type="ECO:0000256" key="3">
    <source>
        <dbReference type="ARBA" id="ARBA00022771"/>
    </source>
</evidence>
<dbReference type="PROSITE" id="PS00028">
    <property type="entry name" value="ZINC_FINGER_C2H2_1"/>
    <property type="match status" value="4"/>
</dbReference>
<dbReference type="InterPro" id="IPR013087">
    <property type="entry name" value="Znf_C2H2_type"/>
</dbReference>
<feature type="region of interest" description="Disordered" evidence="7">
    <location>
        <begin position="313"/>
        <end position="346"/>
    </location>
</feature>
<dbReference type="GO" id="GO:0005634">
    <property type="term" value="C:nucleus"/>
    <property type="evidence" value="ECO:0007669"/>
    <property type="project" value="TreeGrafter"/>
</dbReference>
<dbReference type="InterPro" id="IPR036236">
    <property type="entry name" value="Znf_C2H2_sf"/>
</dbReference>
<dbReference type="PROSITE" id="PS50157">
    <property type="entry name" value="ZINC_FINGER_C2H2_2"/>
    <property type="match status" value="4"/>
</dbReference>
<dbReference type="GO" id="GO:0008270">
    <property type="term" value="F:zinc ion binding"/>
    <property type="evidence" value="ECO:0007669"/>
    <property type="project" value="UniProtKB-KW"/>
</dbReference>
<dbReference type="OrthoDB" id="3561125at2759"/>
<feature type="region of interest" description="Disordered" evidence="7">
    <location>
        <begin position="1"/>
        <end position="36"/>
    </location>
</feature>
<feature type="domain" description="C2H2-type" evidence="8">
    <location>
        <begin position="232"/>
        <end position="255"/>
    </location>
</feature>
<gene>
    <name evidence="9" type="ORF">EAI_04993</name>
</gene>
<evidence type="ECO:0000256" key="5">
    <source>
        <dbReference type="ARBA" id="ARBA00023242"/>
    </source>
</evidence>
<evidence type="ECO:0000256" key="4">
    <source>
        <dbReference type="ARBA" id="ARBA00022833"/>
    </source>
</evidence>
<dbReference type="GO" id="GO:0001228">
    <property type="term" value="F:DNA-binding transcription activator activity, RNA polymerase II-specific"/>
    <property type="evidence" value="ECO:0007669"/>
    <property type="project" value="TreeGrafter"/>
</dbReference>
<dbReference type="PANTHER" id="PTHR24393">
    <property type="entry name" value="ZINC FINGER PROTEIN"/>
    <property type="match status" value="1"/>
</dbReference>
<evidence type="ECO:0000313" key="10">
    <source>
        <dbReference type="Proteomes" id="UP000008237"/>
    </source>
</evidence>
<accession>E2C184</accession>
<feature type="domain" description="C2H2-type" evidence="8">
    <location>
        <begin position="289"/>
        <end position="319"/>
    </location>
</feature>
<evidence type="ECO:0000256" key="2">
    <source>
        <dbReference type="ARBA" id="ARBA00022737"/>
    </source>
</evidence>
<organism evidence="10">
    <name type="scientific">Harpegnathos saltator</name>
    <name type="common">Jerdon's jumping ant</name>
    <dbReference type="NCBI Taxonomy" id="610380"/>
    <lineage>
        <taxon>Eukaryota</taxon>
        <taxon>Metazoa</taxon>
        <taxon>Ecdysozoa</taxon>
        <taxon>Arthropoda</taxon>
        <taxon>Hexapoda</taxon>
        <taxon>Insecta</taxon>
        <taxon>Pterygota</taxon>
        <taxon>Neoptera</taxon>
        <taxon>Endopterygota</taxon>
        <taxon>Hymenoptera</taxon>
        <taxon>Apocrita</taxon>
        <taxon>Aculeata</taxon>
        <taxon>Formicoidea</taxon>
        <taxon>Formicidae</taxon>
        <taxon>Ponerinae</taxon>
        <taxon>Ponerini</taxon>
        <taxon>Harpegnathos</taxon>
    </lineage>
</organism>
<dbReference type="AlphaFoldDB" id="E2C184"/>
<evidence type="ECO:0000259" key="8">
    <source>
        <dbReference type="PROSITE" id="PS50157"/>
    </source>
</evidence>
<evidence type="ECO:0000256" key="6">
    <source>
        <dbReference type="PROSITE-ProRule" id="PRU00042"/>
    </source>
</evidence>
<evidence type="ECO:0000256" key="7">
    <source>
        <dbReference type="SAM" id="MobiDB-lite"/>
    </source>
</evidence>
<feature type="domain" description="C2H2-type" evidence="8">
    <location>
        <begin position="353"/>
        <end position="376"/>
    </location>
</feature>
<feature type="compositionally biased region" description="Polar residues" evidence="7">
    <location>
        <begin position="323"/>
        <end position="334"/>
    </location>
</feature>
<name>E2C184_HARSA</name>
<dbReference type="SMART" id="SM00355">
    <property type="entry name" value="ZnF_C2H2"/>
    <property type="match status" value="8"/>
</dbReference>
<keyword evidence="1" id="KW-0479">Metal-binding</keyword>
<dbReference type="InParanoid" id="E2C184"/>
<protein>
    <submittedName>
        <fullName evidence="9">Zinc finger Y-chromosomal protein</fullName>
    </submittedName>
</protein>
<dbReference type="PANTHER" id="PTHR24393:SF34">
    <property type="entry name" value="PR_SET DOMAIN 13"/>
    <property type="match status" value="1"/>
</dbReference>
<dbReference type="GO" id="GO:0000978">
    <property type="term" value="F:RNA polymerase II cis-regulatory region sequence-specific DNA binding"/>
    <property type="evidence" value="ECO:0007669"/>
    <property type="project" value="TreeGrafter"/>
</dbReference>
<evidence type="ECO:0000256" key="1">
    <source>
        <dbReference type="ARBA" id="ARBA00022723"/>
    </source>
</evidence>
<dbReference type="SUPFAM" id="SSF57667">
    <property type="entry name" value="beta-beta-alpha zinc fingers"/>
    <property type="match status" value="1"/>
</dbReference>
<dbReference type="Pfam" id="PF00096">
    <property type="entry name" value="zf-C2H2"/>
    <property type="match status" value="1"/>
</dbReference>
<dbReference type="FunCoup" id="E2C184">
    <property type="interactions" value="334"/>
</dbReference>
<proteinExistence type="predicted"/>
<sequence length="433" mass="51449">MSHCDYETNDEENVQSHIRDHSNEQEESNIIDPEPSLESDPCCKHFNRNNCIENNMLHECDVCNQRFRRKNELTNHLMEEHKDLMHQYEQYNYDTNDEEVLQSHTHNHSNKQEESNIIEAELSLESDPCGKHSSRNSCIESNMPHECDVCNQSFRRKNELANQLMENYKDSMHQYEHCNYETNDEEELKSQIRDHIKEQEESNIINPKPSLKSNPCGKHSNRNSCIENNMPHECDVCNQRFHRKQEMIHHLMKVHKRKLYRCSLCNYDSNQKEHYQYHIIRVHENNYNYICPEQGCIWKFKVKRDLTRHIRFVHSNKQKERNSAGSKPSSQNDSCGKHSNKNGSNEIYKKNPTQCLVCNQRFSKKQKLMHHLMEVHGCRTTFNCSDCKYGSNRRNDLQKHIARMHSYDYVCTEAGCNRKHKKVFGKTHATCLS</sequence>
<keyword evidence="4" id="KW-0862">Zinc</keyword>
<dbReference type="Proteomes" id="UP000008237">
    <property type="component" value="Unassembled WGS sequence"/>
</dbReference>
<keyword evidence="2" id="KW-0677">Repeat</keyword>
<dbReference type="OMA" id="NMPHECD"/>
<feature type="domain" description="C2H2-type" evidence="8">
    <location>
        <begin position="58"/>
        <end position="81"/>
    </location>
</feature>
<reference evidence="9 10" key="1">
    <citation type="journal article" date="2010" name="Science">
        <title>Genomic comparison of the ants Camponotus floridanus and Harpegnathos saltator.</title>
        <authorList>
            <person name="Bonasio R."/>
            <person name="Zhang G."/>
            <person name="Ye C."/>
            <person name="Mutti N.S."/>
            <person name="Fang X."/>
            <person name="Qin N."/>
            <person name="Donahue G."/>
            <person name="Yang P."/>
            <person name="Li Q."/>
            <person name="Li C."/>
            <person name="Zhang P."/>
            <person name="Huang Z."/>
            <person name="Berger S.L."/>
            <person name="Reinberg D."/>
            <person name="Wang J."/>
            <person name="Liebig J."/>
        </authorList>
    </citation>
    <scope>NUCLEOTIDE SEQUENCE [LARGE SCALE GENOMIC DNA]</scope>
    <source>
        <strain evidence="9 10">R22 G/1</strain>
    </source>
</reference>
<evidence type="ECO:0000313" key="9">
    <source>
        <dbReference type="EMBL" id="EFN78305.1"/>
    </source>
</evidence>
<dbReference type="EMBL" id="GL451891">
    <property type="protein sequence ID" value="EFN78305.1"/>
    <property type="molecule type" value="Genomic_DNA"/>
</dbReference>
<keyword evidence="10" id="KW-1185">Reference proteome</keyword>
<keyword evidence="3 6" id="KW-0863">Zinc-finger</keyword>
<dbReference type="Pfam" id="PF13912">
    <property type="entry name" value="zf-C2H2_6"/>
    <property type="match status" value="1"/>
</dbReference>
<keyword evidence="5" id="KW-0539">Nucleus</keyword>
<dbReference type="Gene3D" id="3.30.160.60">
    <property type="entry name" value="Classic Zinc Finger"/>
    <property type="match status" value="3"/>
</dbReference>